<proteinExistence type="predicted"/>
<dbReference type="RefSeq" id="WP_238202351.1">
    <property type="nucleotide sequence ID" value="NZ_JBHTND010000011.1"/>
</dbReference>
<dbReference type="Proteomes" id="UP001597176">
    <property type="component" value="Unassembled WGS sequence"/>
</dbReference>
<accession>A0ABW3WX58</accession>
<keyword evidence="2" id="KW-0732">Signal</keyword>
<evidence type="ECO:0000313" key="4">
    <source>
        <dbReference type="Proteomes" id="UP001597176"/>
    </source>
</evidence>
<dbReference type="EMBL" id="JBHTND010000011">
    <property type="protein sequence ID" value="MFD1301937.1"/>
    <property type="molecule type" value="Genomic_DNA"/>
</dbReference>
<comment type="caution">
    <text evidence="3">The sequence shown here is derived from an EMBL/GenBank/DDBJ whole genome shotgun (WGS) entry which is preliminary data.</text>
</comment>
<feature type="chain" id="PRO_5045300253" description="Exopolysaccharide production protein YjbE" evidence="2">
    <location>
        <begin position="40"/>
        <end position="136"/>
    </location>
</feature>
<feature type="compositionally biased region" description="Low complexity" evidence="1">
    <location>
        <begin position="55"/>
        <end position="73"/>
    </location>
</feature>
<evidence type="ECO:0008006" key="5">
    <source>
        <dbReference type="Google" id="ProtNLM"/>
    </source>
</evidence>
<feature type="region of interest" description="Disordered" evidence="1">
    <location>
        <begin position="53"/>
        <end position="136"/>
    </location>
</feature>
<feature type="compositionally biased region" description="Basic and acidic residues" evidence="1">
    <location>
        <begin position="100"/>
        <end position="121"/>
    </location>
</feature>
<name>A0ABW3WX58_9HYPH</name>
<feature type="compositionally biased region" description="Polar residues" evidence="1">
    <location>
        <begin position="89"/>
        <end position="98"/>
    </location>
</feature>
<feature type="signal peptide" evidence="2">
    <location>
        <begin position="1"/>
        <end position="39"/>
    </location>
</feature>
<gene>
    <name evidence="3" type="ORF">ACFQ4G_10100</name>
</gene>
<evidence type="ECO:0000256" key="1">
    <source>
        <dbReference type="SAM" id="MobiDB-lite"/>
    </source>
</evidence>
<protein>
    <recommendedName>
        <fullName evidence="5">Exopolysaccharide production protein YjbE</fullName>
    </recommendedName>
</protein>
<organism evidence="3 4">
    <name type="scientific">Methylobacterium marchantiae</name>
    <dbReference type="NCBI Taxonomy" id="600331"/>
    <lineage>
        <taxon>Bacteria</taxon>
        <taxon>Pseudomonadati</taxon>
        <taxon>Pseudomonadota</taxon>
        <taxon>Alphaproteobacteria</taxon>
        <taxon>Hyphomicrobiales</taxon>
        <taxon>Methylobacteriaceae</taxon>
        <taxon>Methylobacterium</taxon>
    </lineage>
</organism>
<evidence type="ECO:0000256" key="2">
    <source>
        <dbReference type="SAM" id="SignalP"/>
    </source>
</evidence>
<reference evidence="4" key="1">
    <citation type="journal article" date="2019" name="Int. J. Syst. Evol. Microbiol.">
        <title>The Global Catalogue of Microorganisms (GCM) 10K type strain sequencing project: providing services to taxonomists for standard genome sequencing and annotation.</title>
        <authorList>
            <consortium name="The Broad Institute Genomics Platform"/>
            <consortium name="The Broad Institute Genome Sequencing Center for Infectious Disease"/>
            <person name="Wu L."/>
            <person name="Ma J."/>
        </authorList>
    </citation>
    <scope>NUCLEOTIDE SEQUENCE [LARGE SCALE GENOMIC DNA]</scope>
    <source>
        <strain evidence="4">CCUG 56108</strain>
    </source>
</reference>
<sequence length="136" mass="13758">MSDIIGKSRMTKASTQTTFKLRALAPALLLTLVASPVLASACSDQIATIERRLNSSGAVSTTGTASADGTVASNPSQGLKAPPAGKPTDASTTPNNASVDKARGLIEQARKQDAAGDEKGCENTMTEAKKAAGSLP</sequence>
<keyword evidence="4" id="KW-1185">Reference proteome</keyword>
<evidence type="ECO:0000313" key="3">
    <source>
        <dbReference type="EMBL" id="MFD1301937.1"/>
    </source>
</evidence>